<dbReference type="EMBL" id="KI911147">
    <property type="protein sequence ID" value="ETS01698.1"/>
    <property type="molecule type" value="Genomic_DNA"/>
</dbReference>
<evidence type="ECO:0000313" key="1">
    <source>
        <dbReference type="EMBL" id="ETS01698.1"/>
    </source>
</evidence>
<gene>
    <name evidence="1" type="ORF">M419DRAFT_79909</name>
</gene>
<dbReference type="KEGG" id="trr:M419DRAFT_79909"/>
<evidence type="ECO:0000313" key="2">
    <source>
        <dbReference type="Proteomes" id="UP000024376"/>
    </source>
</evidence>
<reference evidence="2" key="1">
    <citation type="journal article" date="2013" name="Ind. Biotechnol.">
        <title>Comparative genomics analysis of Trichoderma reesei strains.</title>
        <authorList>
            <person name="Koike H."/>
            <person name="Aerts A."/>
            <person name="LaButti K."/>
            <person name="Grigoriev I.V."/>
            <person name="Baker S.E."/>
        </authorList>
    </citation>
    <scope>NUCLEOTIDE SEQUENCE [LARGE SCALE GENOMIC DNA]</scope>
    <source>
        <strain evidence="2">ATCC 56765 / BCRC 32924 / NRRL 11460 / Rut C-30</strain>
    </source>
</reference>
<organism evidence="1 2">
    <name type="scientific">Hypocrea jecorina (strain ATCC 56765 / BCRC 32924 / NRRL 11460 / Rut C-30)</name>
    <name type="common">Trichoderma reesei</name>
    <dbReference type="NCBI Taxonomy" id="1344414"/>
    <lineage>
        <taxon>Eukaryota</taxon>
        <taxon>Fungi</taxon>
        <taxon>Dikarya</taxon>
        <taxon>Ascomycota</taxon>
        <taxon>Pezizomycotina</taxon>
        <taxon>Sordariomycetes</taxon>
        <taxon>Hypocreomycetidae</taxon>
        <taxon>Hypocreales</taxon>
        <taxon>Hypocreaceae</taxon>
        <taxon>Trichoderma</taxon>
    </lineage>
</organism>
<name>A0A024S9E8_HYPJR</name>
<dbReference type="HOGENOM" id="CLU_2078594_0_0_1"/>
<protein>
    <submittedName>
        <fullName evidence="1">Uncharacterized protein</fullName>
    </submittedName>
</protein>
<accession>A0A024S9E8</accession>
<sequence length="131" mass="14568">MEDGIRIPLPSTAVFSGTCESSWDDCLSKEIMDVYDYCPFEELGDAMSIWKSLSVTVNNVIHQDIPAALWSRTIARPKLSNLTANYLTTYYPALPTGTQFLDALRTTTVPSPYAIMSLTMHNVLCSIVLQL</sequence>
<dbReference type="AlphaFoldDB" id="A0A024S9E8"/>
<dbReference type="Proteomes" id="UP000024376">
    <property type="component" value="Unassembled WGS sequence"/>
</dbReference>
<proteinExistence type="predicted"/>